<dbReference type="SUPFAM" id="SSF52402">
    <property type="entry name" value="Adenine nucleotide alpha hydrolases-like"/>
    <property type="match status" value="1"/>
</dbReference>
<organism evidence="3 4">
    <name type="scientific">Lyngbya confervoides BDU141951</name>
    <dbReference type="NCBI Taxonomy" id="1574623"/>
    <lineage>
        <taxon>Bacteria</taxon>
        <taxon>Bacillati</taxon>
        <taxon>Cyanobacteriota</taxon>
        <taxon>Cyanophyceae</taxon>
        <taxon>Oscillatoriophycideae</taxon>
        <taxon>Oscillatoriales</taxon>
        <taxon>Microcoleaceae</taxon>
        <taxon>Lyngbya</taxon>
    </lineage>
</organism>
<dbReference type="Pfam" id="PF00582">
    <property type="entry name" value="Usp"/>
    <property type="match status" value="1"/>
</dbReference>
<dbReference type="CDD" id="cd00293">
    <property type="entry name" value="USP-like"/>
    <property type="match status" value="1"/>
</dbReference>
<comment type="similarity">
    <text evidence="1">Belongs to the universal stress protein A family.</text>
</comment>
<dbReference type="Gene3D" id="3.40.50.620">
    <property type="entry name" value="HUPs"/>
    <property type="match status" value="1"/>
</dbReference>
<protein>
    <submittedName>
        <fullName evidence="3">Universal stress protein</fullName>
    </submittedName>
</protein>
<accession>A0ABD4SZL7</accession>
<dbReference type="AlphaFoldDB" id="A0ABD4SZL7"/>
<evidence type="ECO:0000256" key="1">
    <source>
        <dbReference type="ARBA" id="ARBA00008791"/>
    </source>
</evidence>
<dbReference type="InterPro" id="IPR006015">
    <property type="entry name" value="Universal_stress_UspA"/>
</dbReference>
<dbReference type="InterPro" id="IPR014729">
    <property type="entry name" value="Rossmann-like_a/b/a_fold"/>
</dbReference>
<dbReference type="Proteomes" id="UP000031561">
    <property type="component" value="Unassembled WGS sequence"/>
</dbReference>
<proteinExistence type="inferred from homology"/>
<evidence type="ECO:0000313" key="4">
    <source>
        <dbReference type="Proteomes" id="UP000031561"/>
    </source>
</evidence>
<name>A0ABD4SZL7_9CYAN</name>
<evidence type="ECO:0000313" key="3">
    <source>
        <dbReference type="EMBL" id="MCM1981834.1"/>
    </source>
</evidence>
<dbReference type="RefSeq" id="WP_166279903.1">
    <property type="nucleotide sequence ID" value="NZ_JTHE03000022.1"/>
</dbReference>
<feature type="domain" description="UspA" evidence="2">
    <location>
        <begin position="1"/>
        <end position="157"/>
    </location>
</feature>
<reference evidence="3 4" key="1">
    <citation type="journal article" date="2015" name="Genome Announc.">
        <title>Draft Genome Sequence of Filamentous Marine Cyanobacterium Lyngbya confervoides Strain BDU141951.</title>
        <authorList>
            <person name="Chandrababunaidu M.M."/>
            <person name="Sen D."/>
            <person name="Tripathy S."/>
        </authorList>
    </citation>
    <scope>NUCLEOTIDE SEQUENCE [LARGE SCALE GENOMIC DNA]</scope>
    <source>
        <strain evidence="3 4">BDU141951</strain>
    </source>
</reference>
<comment type="caution">
    <text evidence="3">The sequence shown here is derived from an EMBL/GenBank/DDBJ whole genome shotgun (WGS) entry which is preliminary data.</text>
</comment>
<dbReference type="EMBL" id="JTHE03000022">
    <property type="protein sequence ID" value="MCM1981834.1"/>
    <property type="molecule type" value="Genomic_DNA"/>
</dbReference>
<dbReference type="PRINTS" id="PR01438">
    <property type="entry name" value="UNVRSLSTRESS"/>
</dbReference>
<dbReference type="PANTHER" id="PTHR46268:SF8">
    <property type="entry name" value="UNIVERSAL STRESS PROTEIN SLL1388"/>
    <property type="match status" value="1"/>
</dbReference>
<dbReference type="PANTHER" id="PTHR46268">
    <property type="entry name" value="STRESS RESPONSE PROTEIN NHAX"/>
    <property type="match status" value="1"/>
</dbReference>
<evidence type="ECO:0000259" key="2">
    <source>
        <dbReference type="Pfam" id="PF00582"/>
    </source>
</evidence>
<gene>
    <name evidence="3" type="ORF">QQ91_0003185</name>
</gene>
<dbReference type="InterPro" id="IPR006016">
    <property type="entry name" value="UspA"/>
</dbReference>
<sequence length="182" mass="20346">MFKRIILAVDLLDIPDRGVDEVIQLAQNYGAEIMFMHVLSFDSEAYPLYSLYPLFEGYSEVTEKALEDYEACIQAHEQHCLAQLREFQQRAKAVQVRAQVLLASGNPGPILCDQAQAWKADVVIMGNRGRRGIRELFLGSVSNYVMHHAPCSVLILRDSALSTLDQPPPDQSVPQDIPMAMG</sequence>
<keyword evidence="4" id="KW-1185">Reference proteome</keyword>